<keyword evidence="4 15" id="KW-0812">Transmembrane</keyword>
<dbReference type="Gene3D" id="3.40.190.10">
    <property type="entry name" value="Periplasmic binding protein-like II"/>
    <property type="match status" value="3"/>
</dbReference>
<evidence type="ECO:0000256" key="9">
    <source>
        <dbReference type="ARBA" id="ARBA00023170"/>
    </source>
</evidence>
<keyword evidence="6" id="KW-0770">Synapse</keyword>
<evidence type="ECO:0000256" key="10">
    <source>
        <dbReference type="ARBA" id="ARBA00023180"/>
    </source>
</evidence>
<keyword evidence="11" id="KW-0628">Postsynaptic cell membrane</keyword>
<keyword evidence="12" id="KW-1071">Ligand-gated ion channel</keyword>
<keyword evidence="5 15" id="KW-1133">Transmembrane helix</keyword>
<evidence type="ECO:0000256" key="11">
    <source>
        <dbReference type="ARBA" id="ARBA00023257"/>
    </source>
</evidence>
<dbReference type="PROSITE" id="PS51837">
    <property type="entry name" value="LITAF"/>
    <property type="match status" value="1"/>
</dbReference>
<dbReference type="Pfam" id="PF10613">
    <property type="entry name" value="Lig_chan-Glu_bd"/>
    <property type="match status" value="1"/>
</dbReference>
<feature type="transmembrane region" description="Helical" evidence="15">
    <location>
        <begin position="843"/>
        <end position="864"/>
    </location>
</feature>
<dbReference type="InterPro" id="IPR019594">
    <property type="entry name" value="Glu/Gly-bd"/>
</dbReference>
<keyword evidence="18" id="KW-1185">Reference proteome</keyword>
<dbReference type="GO" id="GO:0015276">
    <property type="term" value="F:ligand-gated monoatomic ion channel activity"/>
    <property type="evidence" value="ECO:0007669"/>
    <property type="project" value="InterPro"/>
</dbReference>
<evidence type="ECO:0000256" key="8">
    <source>
        <dbReference type="ARBA" id="ARBA00023136"/>
    </source>
</evidence>
<evidence type="ECO:0000313" key="17">
    <source>
        <dbReference type="EMBL" id="RCN45049.1"/>
    </source>
</evidence>
<evidence type="ECO:0000256" key="6">
    <source>
        <dbReference type="ARBA" id="ARBA00023018"/>
    </source>
</evidence>
<evidence type="ECO:0000256" key="15">
    <source>
        <dbReference type="SAM" id="Phobius"/>
    </source>
</evidence>
<keyword evidence="10" id="KW-0325">Glycoprotein</keyword>
<gene>
    <name evidence="17" type="ORF">ANCCAN_08982</name>
</gene>
<evidence type="ECO:0000256" key="7">
    <source>
        <dbReference type="ARBA" id="ARBA00023065"/>
    </source>
</evidence>
<comment type="caution">
    <text evidence="17">The sequence shown here is derived from an EMBL/GenBank/DDBJ whole genome shotgun (WGS) entry which is preliminary data.</text>
</comment>
<dbReference type="Pfam" id="PF10601">
    <property type="entry name" value="zf-LITAF-like"/>
    <property type="match status" value="1"/>
</dbReference>
<evidence type="ECO:0000256" key="1">
    <source>
        <dbReference type="ARBA" id="ARBA00004141"/>
    </source>
</evidence>
<dbReference type="Gene3D" id="1.10.287.70">
    <property type="match status" value="1"/>
</dbReference>
<dbReference type="SUPFAM" id="SSF53850">
    <property type="entry name" value="Periplasmic binding protein-like II"/>
    <property type="match status" value="1"/>
</dbReference>
<dbReference type="Proteomes" id="UP000252519">
    <property type="component" value="Unassembled WGS sequence"/>
</dbReference>
<dbReference type="SUPFAM" id="SSF53822">
    <property type="entry name" value="Periplasmic binding protein-like I"/>
    <property type="match status" value="1"/>
</dbReference>
<dbReference type="SMART" id="SM00714">
    <property type="entry name" value="LITAF"/>
    <property type="match status" value="1"/>
</dbReference>
<proteinExistence type="inferred from homology"/>
<evidence type="ECO:0000256" key="12">
    <source>
        <dbReference type="ARBA" id="ARBA00023286"/>
    </source>
</evidence>
<dbReference type="EMBL" id="JOJR01000113">
    <property type="protein sequence ID" value="RCN45049.1"/>
    <property type="molecule type" value="Genomic_DNA"/>
</dbReference>
<evidence type="ECO:0000256" key="3">
    <source>
        <dbReference type="ARBA" id="ARBA00022448"/>
    </source>
</evidence>
<feature type="transmembrane region" description="Helical" evidence="15">
    <location>
        <begin position="625"/>
        <end position="651"/>
    </location>
</feature>
<dbReference type="AlphaFoldDB" id="A0A368GP36"/>
<dbReference type="InterPro" id="IPR006629">
    <property type="entry name" value="LITAF"/>
</dbReference>
<organism evidence="17 18">
    <name type="scientific">Ancylostoma caninum</name>
    <name type="common">Dog hookworm</name>
    <dbReference type="NCBI Taxonomy" id="29170"/>
    <lineage>
        <taxon>Eukaryota</taxon>
        <taxon>Metazoa</taxon>
        <taxon>Ecdysozoa</taxon>
        <taxon>Nematoda</taxon>
        <taxon>Chromadorea</taxon>
        <taxon>Rhabditida</taxon>
        <taxon>Rhabditina</taxon>
        <taxon>Rhabditomorpha</taxon>
        <taxon>Strongyloidea</taxon>
        <taxon>Ancylostomatidae</taxon>
        <taxon>Ancylostomatinae</taxon>
        <taxon>Ancylostoma</taxon>
    </lineage>
</organism>
<evidence type="ECO:0000256" key="4">
    <source>
        <dbReference type="ARBA" id="ARBA00022692"/>
    </source>
</evidence>
<keyword evidence="13" id="KW-0407">Ion channel</keyword>
<dbReference type="PANTHER" id="PTHR18966">
    <property type="entry name" value="IONOTROPIC GLUTAMATE RECEPTOR"/>
    <property type="match status" value="1"/>
</dbReference>
<feature type="domain" description="LITAF" evidence="16">
    <location>
        <begin position="938"/>
        <end position="1021"/>
    </location>
</feature>
<accession>A0A368GP36</accession>
<keyword evidence="9" id="KW-0675">Receptor</keyword>
<dbReference type="InterPro" id="IPR015683">
    <property type="entry name" value="Ionotropic_Glu_rcpt"/>
</dbReference>
<dbReference type="InterPro" id="IPR001828">
    <property type="entry name" value="ANF_lig-bd_rcpt"/>
</dbReference>
<name>A0A368GP36_ANCCA</name>
<dbReference type="InterPro" id="IPR028082">
    <property type="entry name" value="Peripla_BP_I"/>
</dbReference>
<evidence type="ECO:0000256" key="13">
    <source>
        <dbReference type="ARBA" id="ARBA00023303"/>
    </source>
</evidence>
<keyword evidence="7" id="KW-0406">Ion transport</keyword>
<feature type="transmembrane region" description="Helical" evidence="15">
    <location>
        <begin position="973"/>
        <end position="990"/>
    </location>
</feature>
<reference evidence="17 18" key="1">
    <citation type="submission" date="2014-10" db="EMBL/GenBank/DDBJ databases">
        <title>Draft genome of the hookworm Ancylostoma caninum.</title>
        <authorList>
            <person name="Mitreva M."/>
        </authorList>
    </citation>
    <scope>NUCLEOTIDE SEQUENCE [LARGE SCALE GENOMIC DNA]</scope>
    <source>
        <strain evidence="17 18">Baltimore</strain>
    </source>
</reference>
<dbReference type="GO" id="GO:0045211">
    <property type="term" value="C:postsynaptic membrane"/>
    <property type="evidence" value="ECO:0007669"/>
    <property type="project" value="UniProtKB-SubCell"/>
</dbReference>
<dbReference type="OrthoDB" id="5984008at2759"/>
<sequence length="1029" mass="116036">LLRSIIHPNIIFVTFRFQTAYWEIFETTSTQLANYTIVADYIDGGVLRKKPSANRLQLTDEVVCEQVINRSIAVVIYAPSLHRETQPEYLSRVSSTAYALGFYSIPTIGVMKIYPTFVRPTPSYADESFVFLNLLRRLDYRQVVVVSVKGDRNGEQFVELFEKKRKKYKIHVQSYIELEINDSLNNSLAIRFEEFTSNIVILYATIIPAGSRKPHAIMIFSAAEMTGKQKVWIVNEDASKASNVPDGAIASRLSQTPLSALRSSFASIKSSLDFLDSLDETVNPPSGCGKDAVHSKWATDHGLQLLREICSTSTSKITFNERCERISVDYDILNYNEGYKEVGALNGAHLRLAEDSIHWTGGGRKPLEITLPKHLRAVTILDPPFIYTTPIISLAECKNLGTVSVELSTVNIVQVEGPWYPCPKYGLNYTYHYCCAGYAIDLLSNLSLPEPNTTIDTSFTFSLHLNESYGAVTLGEKGYVLSGALGELDSDQADIAIGGMTINPEREKYIDFSEPWLYHGIRILEKSIPRDSPMQSFLQPLKSALWTSLLISVIMVGLVIFCLDLKSPFDRFYKMDQSQMAADDPFLMEVANDRVNFGEAMWFVWGVLLNSGVSEKTPRSCAARVLGIVWCGFCMIMVASYTANLAAFLVLDQPEKGLTGITDPRRRYLIPAAQSFSKLFFRHGLKLERLPVFQKTCGVVNDVSKDGGAQHGKGVRRSCFPDEWVRYPIVKKKTERTIAILLDLVLLRSLDAFIWDSTRLDFEAARQCELRTRGALFGRSAYGVGLQKNSPWTPHITSAILRMAESGIMEKLDAKWIENKESKCVTEAHKSPARLNLWNMKDVFILVTGGVAAGALCSTIEVIYGRRKARRGRERALAARYVDKWRTIVNGGRMPSHYNLSRPVIRRGFAGLEPCTLADIRKRELARSKQKIGDRVFLHPSPFVPDLNFGRHSVALFCSRCRNLVETDVHRECGLFAYVWCVIFVLLFLWPCSPLPCFMEAFADFVHICPVCSHKIGRYRRCRRPKFYV</sequence>
<feature type="non-terminal residue" evidence="17">
    <location>
        <position position="1"/>
    </location>
</feature>
<evidence type="ECO:0000256" key="2">
    <source>
        <dbReference type="ARBA" id="ARBA00008685"/>
    </source>
</evidence>
<dbReference type="Pfam" id="PF00060">
    <property type="entry name" value="Lig_chan"/>
    <property type="match status" value="1"/>
</dbReference>
<keyword evidence="3" id="KW-0813">Transport</keyword>
<protein>
    <submittedName>
        <fullName evidence="17">Ligand-gated ion channel</fullName>
    </submittedName>
</protein>
<comment type="similarity">
    <text evidence="2">Belongs to the glutamate-gated ion channel (TC 1.A.10.1) family.</text>
</comment>
<dbReference type="SMART" id="SM00079">
    <property type="entry name" value="PBPe"/>
    <property type="match status" value="1"/>
</dbReference>
<evidence type="ECO:0000259" key="16">
    <source>
        <dbReference type="PROSITE" id="PS51837"/>
    </source>
</evidence>
<evidence type="ECO:0000256" key="5">
    <source>
        <dbReference type="ARBA" id="ARBA00022989"/>
    </source>
</evidence>
<comment type="subcellular location">
    <subcellularLocation>
        <location evidence="1">Membrane</location>
        <topology evidence="1">Multi-pass membrane protein</topology>
    </subcellularLocation>
    <subcellularLocation>
        <location evidence="14">Postsynaptic cell membrane</location>
    </subcellularLocation>
</comment>
<feature type="transmembrane region" description="Helical" evidence="15">
    <location>
        <begin position="544"/>
        <end position="565"/>
    </location>
</feature>
<dbReference type="Pfam" id="PF01094">
    <property type="entry name" value="ANF_receptor"/>
    <property type="match status" value="1"/>
</dbReference>
<keyword evidence="8 15" id="KW-0472">Membrane</keyword>
<evidence type="ECO:0000313" key="18">
    <source>
        <dbReference type="Proteomes" id="UP000252519"/>
    </source>
</evidence>
<dbReference type="InterPro" id="IPR001320">
    <property type="entry name" value="Iontro_rcpt_C"/>
</dbReference>
<evidence type="ECO:0000256" key="14">
    <source>
        <dbReference type="ARBA" id="ARBA00034100"/>
    </source>
</evidence>
<dbReference type="STRING" id="29170.A0A368GP36"/>
<dbReference type="Gene3D" id="3.40.50.2300">
    <property type="match status" value="1"/>
</dbReference>